<sequence>MDEPPAHEYVVAQRGWLRSMPCRAAVARAASKAGPSRLSASSQLHGQPLRRRAPLHLVSIWRRGTEPSASKGQPIISSLAENDPEDSQVARPAGQQQDRLPRSTPSCAERHWGRLHDVAPRAALVLLTELTRRSVAPSGTAFASTSSTTRDLLRAELLTAGARARDPAAPESAPAAAKRQADMHCIL</sequence>
<organism evidence="1 2">
    <name type="scientific">Purpureocillium lilacinum</name>
    <name type="common">Paecilomyces lilacinus</name>
    <dbReference type="NCBI Taxonomy" id="33203"/>
    <lineage>
        <taxon>Eukaryota</taxon>
        <taxon>Fungi</taxon>
        <taxon>Dikarya</taxon>
        <taxon>Ascomycota</taxon>
        <taxon>Pezizomycotina</taxon>
        <taxon>Sordariomycetes</taxon>
        <taxon>Hypocreomycetidae</taxon>
        <taxon>Hypocreales</taxon>
        <taxon>Ophiocordycipitaceae</taxon>
        <taxon>Purpureocillium</taxon>
    </lineage>
</organism>
<comment type="caution">
    <text evidence="1">The sequence shown here is derived from an EMBL/GenBank/DDBJ whole genome shotgun (WGS) entry which is preliminary data.</text>
</comment>
<evidence type="ECO:0000313" key="1">
    <source>
        <dbReference type="EMBL" id="KAL3964444.1"/>
    </source>
</evidence>
<gene>
    <name evidence="1" type="ORF">ACCO45_001448</name>
</gene>
<accession>A0ACC4E730</accession>
<keyword evidence="2" id="KW-1185">Reference proteome</keyword>
<dbReference type="Proteomes" id="UP001638806">
    <property type="component" value="Unassembled WGS sequence"/>
</dbReference>
<dbReference type="EMBL" id="JBGNUJ010000002">
    <property type="protein sequence ID" value="KAL3964444.1"/>
    <property type="molecule type" value="Genomic_DNA"/>
</dbReference>
<reference evidence="1" key="1">
    <citation type="submission" date="2024-12" db="EMBL/GenBank/DDBJ databases">
        <title>Comparative genomics and development of molecular markers within Purpureocillium lilacinum and among Purpureocillium species.</title>
        <authorList>
            <person name="Yeh Z.-Y."/>
            <person name="Ni N.-T."/>
            <person name="Lo P.-H."/>
            <person name="Mushyakhwo K."/>
            <person name="Lin C.-F."/>
            <person name="Nai Y.-S."/>
        </authorList>
    </citation>
    <scope>NUCLEOTIDE SEQUENCE</scope>
    <source>
        <strain evidence="1">NCHU-NPUST-175</strain>
    </source>
</reference>
<protein>
    <submittedName>
        <fullName evidence="1">Uncharacterized protein</fullName>
    </submittedName>
</protein>
<name>A0ACC4E730_PURLI</name>
<proteinExistence type="predicted"/>
<evidence type="ECO:0000313" key="2">
    <source>
        <dbReference type="Proteomes" id="UP001638806"/>
    </source>
</evidence>